<gene>
    <name evidence="1" type="ORF">IQ247_04385</name>
</gene>
<proteinExistence type="predicted"/>
<dbReference type="Proteomes" id="UP000620559">
    <property type="component" value="Unassembled WGS sequence"/>
</dbReference>
<sequence>MIRDKLSTQLLRGRGSAIILVAGGFERAGCIDELSSGGVFSAFCGRYRYWGAALVALINK</sequence>
<protein>
    <submittedName>
        <fullName evidence="1">Uncharacterized protein</fullName>
    </submittedName>
</protein>
<dbReference type="RefSeq" id="WP_228059464.1">
    <property type="nucleotide sequence ID" value="NZ_JADEWL010000009.1"/>
</dbReference>
<dbReference type="EMBL" id="JADEWL010000009">
    <property type="protein sequence ID" value="MBE9211963.1"/>
    <property type="molecule type" value="Genomic_DNA"/>
</dbReference>
<comment type="caution">
    <text evidence="1">The sequence shown here is derived from an EMBL/GenBank/DDBJ whole genome shotgun (WGS) entry which is preliminary data.</text>
</comment>
<evidence type="ECO:0000313" key="1">
    <source>
        <dbReference type="EMBL" id="MBE9211963.1"/>
    </source>
</evidence>
<name>A0A8J7EY59_9CYAN</name>
<evidence type="ECO:0000313" key="2">
    <source>
        <dbReference type="Proteomes" id="UP000620559"/>
    </source>
</evidence>
<accession>A0A8J7EY59</accession>
<reference evidence="1" key="1">
    <citation type="submission" date="2020-10" db="EMBL/GenBank/DDBJ databases">
        <authorList>
            <person name="Castelo-Branco R."/>
            <person name="Eusebio N."/>
            <person name="Adriana R."/>
            <person name="Vieira A."/>
            <person name="Brugerolle De Fraissinette N."/>
            <person name="Rezende De Castro R."/>
            <person name="Schneider M.P."/>
            <person name="Vasconcelos V."/>
            <person name="Leao P.N."/>
        </authorList>
    </citation>
    <scope>NUCLEOTIDE SEQUENCE</scope>
    <source>
        <strain evidence="1">LEGE 06105</strain>
    </source>
</reference>
<dbReference type="AlphaFoldDB" id="A0A8J7EY59"/>
<organism evidence="1 2">
    <name type="scientific">Plectonema cf. radiosum LEGE 06105</name>
    <dbReference type="NCBI Taxonomy" id="945769"/>
    <lineage>
        <taxon>Bacteria</taxon>
        <taxon>Bacillati</taxon>
        <taxon>Cyanobacteriota</taxon>
        <taxon>Cyanophyceae</taxon>
        <taxon>Oscillatoriophycideae</taxon>
        <taxon>Oscillatoriales</taxon>
        <taxon>Microcoleaceae</taxon>
        <taxon>Plectonema</taxon>
    </lineage>
</organism>
<keyword evidence="2" id="KW-1185">Reference proteome</keyword>